<keyword evidence="8" id="KW-1185">Reference proteome</keyword>
<evidence type="ECO:0000313" key="7">
    <source>
        <dbReference type="EMBL" id="EWY41036.1"/>
    </source>
</evidence>
<feature type="transmembrane region" description="Helical" evidence="6">
    <location>
        <begin position="308"/>
        <end position="325"/>
    </location>
</feature>
<dbReference type="Pfam" id="PF02653">
    <property type="entry name" value="BPD_transp_2"/>
    <property type="match status" value="1"/>
</dbReference>
<dbReference type="GO" id="GO:0005886">
    <property type="term" value="C:plasma membrane"/>
    <property type="evidence" value="ECO:0007669"/>
    <property type="project" value="UniProtKB-SubCell"/>
</dbReference>
<name>W9H8F3_9PROT</name>
<keyword evidence="4 6" id="KW-1133">Transmembrane helix</keyword>
<evidence type="ECO:0000256" key="3">
    <source>
        <dbReference type="ARBA" id="ARBA00022692"/>
    </source>
</evidence>
<gene>
    <name evidence="7" type="ORF">N825_30605</name>
</gene>
<feature type="transmembrane region" description="Helical" evidence="6">
    <location>
        <begin position="282"/>
        <end position="302"/>
    </location>
</feature>
<feature type="transmembrane region" description="Helical" evidence="6">
    <location>
        <begin position="136"/>
        <end position="153"/>
    </location>
</feature>
<evidence type="ECO:0000256" key="4">
    <source>
        <dbReference type="ARBA" id="ARBA00022989"/>
    </source>
</evidence>
<evidence type="ECO:0000256" key="5">
    <source>
        <dbReference type="ARBA" id="ARBA00023136"/>
    </source>
</evidence>
<dbReference type="GO" id="GO:0022857">
    <property type="term" value="F:transmembrane transporter activity"/>
    <property type="evidence" value="ECO:0007669"/>
    <property type="project" value="InterPro"/>
</dbReference>
<dbReference type="PANTHER" id="PTHR32196">
    <property type="entry name" value="ABC TRANSPORTER PERMEASE PROTEIN YPHD-RELATED-RELATED"/>
    <property type="match status" value="1"/>
</dbReference>
<feature type="transmembrane region" description="Helical" evidence="6">
    <location>
        <begin position="54"/>
        <end position="72"/>
    </location>
</feature>
<dbReference type="PATRIC" id="fig|1385369.3.peg.1758"/>
<feature type="transmembrane region" description="Helical" evidence="6">
    <location>
        <begin position="79"/>
        <end position="98"/>
    </location>
</feature>
<sequence>MTAVPNTHRSTGQSSFLHWVETRRWIWSLIGIAVLWLVLGALTSRLSLQSMSGVVSSAAFLLFPALGQMIVVTTGRGNIDLSIPSVITLTAFLSVNIIDGSNALLPVGILAVTAVGLAVGAVNAALVLWLRIPAMIATLATGYVLATGTLLANRSFSTYQVSPALAWFATGRVAGVPVIVLAALAATLLCAFVLRRTVFGRALSAVGQNQRAAELAGLPAARIVAIAFLTSGAAAGLTGALLAARAGGAFLDMGSPFLLQSVGAVVLGGTLIFGGSATALGTLFGSVLLVLIVTTMQIAGLPGGTQEIIQGGVIIAVLALAGAAGKPGRR</sequence>
<feature type="transmembrane region" description="Helical" evidence="6">
    <location>
        <begin position="173"/>
        <end position="194"/>
    </location>
</feature>
<feature type="transmembrane region" description="Helical" evidence="6">
    <location>
        <begin position="257"/>
        <end position="275"/>
    </location>
</feature>
<keyword evidence="2" id="KW-1003">Cell membrane</keyword>
<comment type="caution">
    <text evidence="7">The sequence shown here is derived from an EMBL/GenBank/DDBJ whole genome shotgun (WGS) entry which is preliminary data.</text>
</comment>
<proteinExistence type="predicted"/>
<comment type="subcellular location">
    <subcellularLocation>
        <location evidence="1">Cell membrane</location>
        <topology evidence="1">Multi-pass membrane protein</topology>
    </subcellularLocation>
</comment>
<evidence type="ECO:0000256" key="2">
    <source>
        <dbReference type="ARBA" id="ARBA00022475"/>
    </source>
</evidence>
<evidence type="ECO:0000256" key="1">
    <source>
        <dbReference type="ARBA" id="ARBA00004651"/>
    </source>
</evidence>
<dbReference type="EMBL" id="AVFL01000005">
    <property type="protein sequence ID" value="EWY41036.1"/>
    <property type="molecule type" value="Genomic_DNA"/>
</dbReference>
<evidence type="ECO:0000256" key="6">
    <source>
        <dbReference type="SAM" id="Phobius"/>
    </source>
</evidence>
<protein>
    <submittedName>
        <fullName evidence="7">Branched-chain amino acid ABC transporter permease</fullName>
    </submittedName>
</protein>
<dbReference type="AlphaFoldDB" id="W9H8F3"/>
<dbReference type="InterPro" id="IPR001851">
    <property type="entry name" value="ABC_transp_permease"/>
</dbReference>
<reference evidence="7 8" key="1">
    <citation type="submission" date="2013-08" db="EMBL/GenBank/DDBJ databases">
        <title>The genome sequence of Skermanella stibiiresistens.</title>
        <authorList>
            <person name="Zhu W."/>
            <person name="Wang G."/>
        </authorList>
    </citation>
    <scope>NUCLEOTIDE SEQUENCE [LARGE SCALE GENOMIC DNA]</scope>
    <source>
        <strain evidence="7 8">SB22</strain>
    </source>
</reference>
<feature type="transmembrane region" description="Helical" evidence="6">
    <location>
        <begin position="104"/>
        <end position="129"/>
    </location>
</feature>
<dbReference type="STRING" id="1385369.N825_30605"/>
<dbReference type="RefSeq" id="WP_051511744.1">
    <property type="nucleotide sequence ID" value="NZ_AVFL01000005.1"/>
</dbReference>
<evidence type="ECO:0000313" key="8">
    <source>
        <dbReference type="Proteomes" id="UP000019486"/>
    </source>
</evidence>
<keyword evidence="3 6" id="KW-0812">Transmembrane</keyword>
<keyword evidence="5 6" id="KW-0472">Membrane</keyword>
<dbReference type="OrthoDB" id="192433at2"/>
<feature type="transmembrane region" description="Helical" evidence="6">
    <location>
        <begin position="25"/>
        <end position="42"/>
    </location>
</feature>
<organism evidence="7 8">
    <name type="scientific">Skermanella stibiiresistens SB22</name>
    <dbReference type="NCBI Taxonomy" id="1385369"/>
    <lineage>
        <taxon>Bacteria</taxon>
        <taxon>Pseudomonadati</taxon>
        <taxon>Pseudomonadota</taxon>
        <taxon>Alphaproteobacteria</taxon>
        <taxon>Rhodospirillales</taxon>
        <taxon>Azospirillaceae</taxon>
        <taxon>Skermanella</taxon>
    </lineage>
</organism>
<feature type="transmembrane region" description="Helical" evidence="6">
    <location>
        <begin position="215"/>
        <end position="237"/>
    </location>
</feature>
<dbReference type="CDD" id="cd06579">
    <property type="entry name" value="TM_PBP1_transp_AraH_like"/>
    <property type="match status" value="1"/>
</dbReference>
<accession>W9H8F3</accession>
<dbReference type="Proteomes" id="UP000019486">
    <property type="component" value="Unassembled WGS sequence"/>
</dbReference>
<dbReference type="PANTHER" id="PTHR32196:SF72">
    <property type="entry name" value="RIBOSE IMPORT PERMEASE PROTEIN RBSC"/>
    <property type="match status" value="1"/>
</dbReference>